<evidence type="ECO:0000313" key="4">
    <source>
        <dbReference type="EMBL" id="CAL4763072.1"/>
    </source>
</evidence>
<feature type="compositionally biased region" description="Low complexity" evidence="1">
    <location>
        <begin position="548"/>
        <end position="560"/>
    </location>
</feature>
<feature type="region of interest" description="Disordered" evidence="1">
    <location>
        <begin position="185"/>
        <end position="216"/>
    </location>
</feature>
<evidence type="ECO:0000256" key="1">
    <source>
        <dbReference type="SAM" id="MobiDB-lite"/>
    </source>
</evidence>
<feature type="non-terminal residue" evidence="2">
    <location>
        <position position="2738"/>
    </location>
</feature>
<keyword evidence="4" id="KW-0808">Transferase</keyword>
<reference evidence="3" key="2">
    <citation type="submission" date="2024-04" db="EMBL/GenBank/DDBJ databases">
        <authorList>
            <person name="Chen Y."/>
            <person name="Shah S."/>
            <person name="Dougan E. K."/>
            <person name="Thang M."/>
            <person name="Chan C."/>
        </authorList>
    </citation>
    <scope>NUCLEOTIDE SEQUENCE [LARGE SCALE GENOMIC DNA]</scope>
</reference>
<feature type="compositionally biased region" description="Basic and acidic residues" evidence="1">
    <location>
        <begin position="992"/>
        <end position="1001"/>
    </location>
</feature>
<dbReference type="PANTHER" id="PTHR45733:SF8">
    <property type="entry name" value="FORMIN-J"/>
    <property type="match status" value="1"/>
</dbReference>
<feature type="region of interest" description="Disordered" evidence="1">
    <location>
        <begin position="353"/>
        <end position="589"/>
    </location>
</feature>
<feature type="compositionally biased region" description="Basic and acidic residues" evidence="1">
    <location>
        <begin position="2363"/>
        <end position="2377"/>
    </location>
</feature>
<dbReference type="EMBL" id="CAMXCT030000224">
    <property type="protein sequence ID" value="CAL4763072.1"/>
    <property type="molecule type" value="Genomic_DNA"/>
</dbReference>
<feature type="compositionally biased region" description="Basic and acidic residues" evidence="1">
    <location>
        <begin position="395"/>
        <end position="422"/>
    </location>
</feature>
<feature type="compositionally biased region" description="Low complexity" evidence="1">
    <location>
        <begin position="1810"/>
        <end position="1822"/>
    </location>
</feature>
<comment type="caution">
    <text evidence="2">The sequence shown here is derived from an EMBL/GenBank/DDBJ whole genome shotgun (WGS) entry which is preliminary data.</text>
</comment>
<dbReference type="EMBL" id="CAMXCT010000224">
    <property type="protein sequence ID" value="CAI3975760.1"/>
    <property type="molecule type" value="Genomic_DNA"/>
</dbReference>
<keyword evidence="4" id="KW-0418">Kinase</keyword>
<protein>
    <submittedName>
        <fullName evidence="4">Protein kinase domain-containing protein</fullName>
    </submittedName>
</protein>
<keyword evidence="5" id="KW-1185">Reference proteome</keyword>
<sequence>MAVAPDFDNDEPIPGTSLEGLGHAWEADECIRGHALQNGGSLLSWPTPKHVGVINFQCASHNAKVLSILLELWCPQVRSVKTVNIDQLRAEVRSFRAKLFFPEDEVKVNCDAISIRSFVTYLGRRHNGSKRREVPVLADDYGESSLAEALGIPQVAHPVVPVPDSQIPADSAAGLDMEFPDRQPAEDEIPATLPDDSQLPKSPDDSAKASPPITPTELEMTPQAASVIEVPESPPVAAAAPVTREEMAKASVVVLTQPQQSPHPGVATNGLPTSSKHSPEDLRALQEKIEYLKQRLQHVNVKGAARFARPALSEETMALGGAPSASSVGAGSETPKDVDEVKQVIPDEVAVVGGSSDQLSKEPLVACDKGEIQTGDDGDEDLFHATAEPVTRKQQFAERDALKKEMKKTEGPHPEEGVPDKKTAKKNAQASKKAQAKAKAKAEAKKAAEKAKKEAEKAKKKAKKEAEKAKKEAEKAKKKAKKAEGNTRATKNGQKKRKQLEESQPSAENHENVSAVPENPPAPSPVPAEDVVMADGSGSSAPALKVPAGSGSSAASNAADDGLDDAKEDERKTFARRFRPSRSDPASRFDSLKNTFKKHLAGRFNKESTMEVEFWNYCMKQLKNASSPVSNYDFFFETCVLTFEDLDTVKRTMPSKCRSGLGPYIRLACCMVLGAKWGEFLVLMGICCSTFVSMTVLLLFLIVACDGVPVVENPISTLLNAQKRFQEFVAKLQARGICTLAKIEHACFLEGLYRQALWLKHFGHLCLKRLYPPRFVGKILEYKEEFLKNMPVLPEEVTQDGPSLLELLEEMPTGDCWDDAELWPIYEYVRGSKHLRLPDAYRPLLGMSFSSRAWSSGTLLRGLDLLEQGSSAAMSSMVDPDPRALMEELARLEALHTSIVEQQDAEPGQTRAEGGHMPAPPAPPADVPPAAADGAGGMLADTQPGSPPEAHVKPHENRPVGPEKKATPPLVQVPDETIPMTPVQTMYSPESPPRETRVDDDGLQKRKAMAIPLDEDENGKYEIFVPVAMPPEALTDRAIYMRLNRVFKKRKDKFVKRCKAISEKVQEEISEVEAEWLTVSDMEKLEFSESKIKGVIRYCESRPQLQRNTKRHISQDIMEWEEENPDGEVPDAPKLDWGFMAGNGQDGDAPAVPGLVKDEHVGEEYTQPVAVESEDVKREMDKLQFPQIEGDLAPSALVPKACQSLQKQVAKLDSLLESAKAVDRLTPLQSRMKDKVELAITKLTEFDEELMDQHGEGILDGYTRATRMPNEKEAKNKPGGGGGAAKKAKAKPKHATAASAQKSWHSLGGWIKLYHCFFMVMKGKSPGLRSFSKSFFNMKHAMRWESLLLALVTQALQVLQLFAGVRELLPHLFRHTIGDEGMASLANLLPGQILAVYYSDDVVWHERLLLWRHGPDCWFILTPDLDLYAEDLGMRGEDGPSRVKVKGQDFKYWSRVGGTAYRFSAPVSTDDSLRSYIRQAFREGLKDDSFDREWRPEHVVDVKGLLQPCQDFLGDMVLLTSHRITGKGPGVLRQAGQLPSGVDVKPITLPDEDHVWVVLEKIDSFQFGQAVEVNPDKDIMIDGRTGLVKTASGWAKVELVGVAASPEFLELRRPSLATPPEPVVDSKRESSDEGGGDARTLFIDFDAQGVRFKDWRAVVQECVEYHYEDWPHSGPATVHHLLKHFYKYGGDPKQWLELWCRQKGIADQDRVKHELRCLMEVFHHAGSYDQLNLPVLASMETVARRVQCIVDAYAQGGSASPDWGNAKLFTGYVGPDDLVMPQLKSWAARKDKEEVELFQARNRMKELRKSSASTEEAAVAAADGSLPAGGNPKPKRRARGKGLEPPPLKMIGGLSRGCSQRLARRVKGRQDLFEMISSLNWMHVGDFDAQPNLPPSPLQLRVLKRLEELVGLAGDLGPLSCMPSQEAAYKELLHGMDGYCEPSTPASLAPFNLELISLPSDLTTAPAALDLLDGDDRRYLEVQERMLRSGDQVTQDSNLSPYWDPALKNCPRNYRKFIRKLNEARHVGLTGQELEGQAPDTVKHYVYVDNLGVLGVDPVCVDQGLKELTNQFTEKNLLLHPGEIQHEIITALGVEMDGKNLFTRVAPARFHRVRQGLRHLLRRGRCTGRALEIVVGHCTYCGLVNRCTLSIFHNVYKFIKSNYNTSVVLWPSVVAELRAFAGLMPALKADWSRPWSSSVMVSDASEEGYGVCHTSWKPAAAAEIGRYSERDRFKRSGGHNARESALSAAGFIRDEVTGRWIAGEMGDEEYLEASGWQLDSKFPEVSAQQLQNSDWQVVRQDRWKRSEHIVHLEARALVKSMEAVVHDCSAFDSRQTCRLDKPPAAAQLLKPLSIERVQLEHVAERMETSRQKRRLSESEDSTSSSEEQVSHSRQQMLARRSRKRLKKYVDEMMQSEPQGLSLLERKAITAKTEQYYNQEYGELKAFISGRRLTFSTAPQKDVGINAYFNHLFLEGHPAHKGEKILASFMHQNPDFSRYGSQKLPRTYRALKGWRRLSPGTSRKAWPLAVWCAVVSEMKRLGQLQMALFTMLGLSSYSRPSELLRCRVFSLVRPAPSVTEHWCLLLNPEEHPARSKTGTFDDSLVLDSAYLRPWSAPLMRQLTSRPNNQMLWDFDYGQYAKVFGQIARQMGIDITPYQLRHSGRLAANFQMLPVVLQQHCLAAESHLVEVMLGQDVARIGRLCQGKGICSVSRWQISEKLDASSCVSRWQISEKLDASS</sequence>
<evidence type="ECO:0000313" key="3">
    <source>
        <dbReference type="EMBL" id="CAL1129135.1"/>
    </source>
</evidence>
<feature type="region of interest" description="Disordered" evidence="1">
    <location>
        <begin position="2363"/>
        <end position="2401"/>
    </location>
</feature>
<dbReference type="PANTHER" id="PTHR45733">
    <property type="entry name" value="FORMIN-J"/>
    <property type="match status" value="1"/>
</dbReference>
<dbReference type="Proteomes" id="UP001152797">
    <property type="component" value="Unassembled WGS sequence"/>
</dbReference>
<evidence type="ECO:0000313" key="5">
    <source>
        <dbReference type="Proteomes" id="UP001152797"/>
    </source>
</evidence>
<accession>A0A9P1BN89</accession>
<feature type="compositionally biased region" description="Basic and acidic residues" evidence="1">
    <location>
        <begin position="564"/>
        <end position="573"/>
    </location>
</feature>
<feature type="region of interest" description="Disordered" evidence="1">
    <location>
        <begin position="317"/>
        <end position="340"/>
    </location>
</feature>
<feature type="compositionally biased region" description="Basic and acidic residues" evidence="1">
    <location>
        <begin position="464"/>
        <end position="475"/>
    </location>
</feature>
<feature type="compositionally biased region" description="Low complexity" evidence="1">
    <location>
        <begin position="318"/>
        <end position="332"/>
    </location>
</feature>
<feature type="region of interest" description="Disordered" evidence="1">
    <location>
        <begin position="900"/>
        <end position="975"/>
    </location>
</feature>
<evidence type="ECO:0000313" key="2">
    <source>
        <dbReference type="EMBL" id="CAI3975760.1"/>
    </source>
</evidence>
<feature type="region of interest" description="Disordered" evidence="1">
    <location>
        <begin position="982"/>
        <end position="1001"/>
    </location>
</feature>
<dbReference type="InterPro" id="IPR051144">
    <property type="entry name" value="Formin_homology_domain"/>
</dbReference>
<feature type="compositionally biased region" description="Basic and acidic residues" evidence="1">
    <location>
        <begin position="440"/>
        <end position="457"/>
    </location>
</feature>
<dbReference type="GO" id="GO:0016301">
    <property type="term" value="F:kinase activity"/>
    <property type="evidence" value="ECO:0007669"/>
    <property type="project" value="UniProtKB-KW"/>
</dbReference>
<feature type="compositionally biased region" description="Pro residues" evidence="1">
    <location>
        <begin position="918"/>
        <end position="927"/>
    </location>
</feature>
<name>A0A9P1BN89_9DINO</name>
<gene>
    <name evidence="2" type="ORF">C1SCF055_LOCUS4042</name>
</gene>
<feature type="region of interest" description="Disordered" evidence="1">
    <location>
        <begin position="1268"/>
        <end position="1295"/>
    </location>
</feature>
<proteinExistence type="predicted"/>
<feature type="region of interest" description="Disordered" evidence="1">
    <location>
        <begin position="259"/>
        <end position="278"/>
    </location>
</feature>
<feature type="region of interest" description="Disordered" evidence="1">
    <location>
        <begin position="1616"/>
        <end position="1635"/>
    </location>
</feature>
<dbReference type="EMBL" id="CAMXCT020000224">
    <property type="protein sequence ID" value="CAL1129135.1"/>
    <property type="molecule type" value="Genomic_DNA"/>
</dbReference>
<feature type="compositionally biased region" description="Basic and acidic residues" evidence="1">
    <location>
        <begin position="950"/>
        <end position="966"/>
    </location>
</feature>
<reference evidence="2" key="1">
    <citation type="submission" date="2022-10" db="EMBL/GenBank/DDBJ databases">
        <authorList>
            <person name="Chen Y."/>
            <person name="Dougan E. K."/>
            <person name="Chan C."/>
            <person name="Rhodes N."/>
            <person name="Thang M."/>
        </authorList>
    </citation>
    <scope>NUCLEOTIDE SEQUENCE</scope>
</reference>
<organism evidence="2">
    <name type="scientific">Cladocopium goreaui</name>
    <dbReference type="NCBI Taxonomy" id="2562237"/>
    <lineage>
        <taxon>Eukaryota</taxon>
        <taxon>Sar</taxon>
        <taxon>Alveolata</taxon>
        <taxon>Dinophyceae</taxon>
        <taxon>Suessiales</taxon>
        <taxon>Symbiodiniaceae</taxon>
        <taxon>Cladocopium</taxon>
    </lineage>
</organism>
<feature type="region of interest" description="Disordered" evidence="1">
    <location>
        <begin position="1808"/>
        <end position="1850"/>
    </location>
</feature>